<dbReference type="EMBL" id="CCSB01000004">
    <property type="protein sequence ID" value="CDZ79313.1"/>
    <property type="molecule type" value="Genomic_DNA"/>
</dbReference>
<dbReference type="Proteomes" id="UP000044071">
    <property type="component" value="Unassembled WGS sequence"/>
</dbReference>
<reference evidence="1 2" key="1">
    <citation type="submission" date="2014-06" db="EMBL/GenBank/DDBJ databases">
        <authorList>
            <person name="Urmite Genomes Urmite Genomes"/>
        </authorList>
    </citation>
    <scope>NUCLEOTIDE SEQUENCE [LARGE SCALE GENOMIC DNA]</scope>
</reference>
<dbReference type="AlphaFoldDB" id="A0A078L5U1"/>
<protein>
    <submittedName>
        <fullName evidence="1">Uncharacterized protein</fullName>
    </submittedName>
</protein>
<proteinExistence type="predicted"/>
<accession>A0A078L5U1</accession>
<organism evidence="1 2">
    <name type="scientific">Legionella massiliensis</name>
    <dbReference type="NCBI Taxonomy" id="1034943"/>
    <lineage>
        <taxon>Bacteria</taxon>
        <taxon>Pseudomonadati</taxon>
        <taxon>Pseudomonadota</taxon>
        <taxon>Gammaproteobacteria</taxon>
        <taxon>Legionellales</taxon>
        <taxon>Legionellaceae</taxon>
        <taxon>Legionella</taxon>
    </lineage>
</organism>
<keyword evidence="2" id="KW-1185">Reference proteome</keyword>
<evidence type="ECO:0000313" key="1">
    <source>
        <dbReference type="EMBL" id="CDZ79313.1"/>
    </source>
</evidence>
<evidence type="ECO:0000313" key="2">
    <source>
        <dbReference type="Proteomes" id="UP000044071"/>
    </source>
</evidence>
<gene>
    <name evidence="1" type="ORF">BN59_03631</name>
</gene>
<sequence>MQAKNDKSSFKTTFFQKKFSDEGFVKLAEKFHGKELFEFIVTHREKLKTMSSVEQIQNLFMLIISTHYRLAVENGLNSWDYERNPKTKEFVKDVMSMFAEQFKTIFKLEDLINLSSRMSSYCPECFVDALDMVITTSEQLAAILDTKGLGKDFKLQFAIKMKHVISDSDQLVFVLDKLNCKVEDLFHEVEDYWAKTWAWKCYFEFMTAATDEQASSHFLFTHNVDVATKIGLLIYEVMDLEANSIWSEETDEESSNSLSL</sequence>
<name>A0A078L5U1_9GAMM</name>